<dbReference type="Proteomes" id="UP000754883">
    <property type="component" value="Unassembled WGS sequence"/>
</dbReference>
<dbReference type="AlphaFoldDB" id="A0A9N9XVC6"/>
<evidence type="ECO:0000256" key="1">
    <source>
        <dbReference type="SAM" id="MobiDB-lite"/>
    </source>
</evidence>
<dbReference type="OrthoDB" id="5147311at2759"/>
<proteinExistence type="predicted"/>
<name>A0A9N9XVC6_9HYPO</name>
<sequence length="185" mass="21383">MDSKQHQSSSSNTHKTPSKNGTSLDRKRAIYAHYFVDILESTQPHRQPRRTFKLYEFHHAFGCDAHHFIFIEREPNSEALATFEENLGANIGVGHDYIHPFSRIFTETDLKNIQASCLEILAGFEFTADHVTYRVILGPIEVKSCGEEEGHIWFDETFTDKYPHWDTGFNIDSSQILDLEKDMFV</sequence>
<accession>A0A9N9XVC6</accession>
<dbReference type="EMBL" id="CABFNO020001240">
    <property type="protein sequence ID" value="CAG9972242.1"/>
    <property type="molecule type" value="Genomic_DNA"/>
</dbReference>
<comment type="caution">
    <text evidence="2">The sequence shown here is derived from an EMBL/GenBank/DDBJ whole genome shotgun (WGS) entry which is preliminary data.</text>
</comment>
<evidence type="ECO:0000313" key="2">
    <source>
        <dbReference type="EMBL" id="CAG9972242.1"/>
    </source>
</evidence>
<keyword evidence="3" id="KW-1185">Reference proteome</keyword>
<feature type="region of interest" description="Disordered" evidence="1">
    <location>
        <begin position="1"/>
        <end position="22"/>
    </location>
</feature>
<organism evidence="2 3">
    <name type="scientific">Clonostachys byssicola</name>
    <dbReference type="NCBI Taxonomy" id="160290"/>
    <lineage>
        <taxon>Eukaryota</taxon>
        <taxon>Fungi</taxon>
        <taxon>Dikarya</taxon>
        <taxon>Ascomycota</taxon>
        <taxon>Pezizomycotina</taxon>
        <taxon>Sordariomycetes</taxon>
        <taxon>Hypocreomycetidae</taxon>
        <taxon>Hypocreales</taxon>
        <taxon>Bionectriaceae</taxon>
        <taxon>Clonostachys</taxon>
    </lineage>
</organism>
<gene>
    <name evidence="2" type="ORF">CBYS24578_00000951</name>
</gene>
<protein>
    <submittedName>
        <fullName evidence="2">Uncharacterized protein</fullName>
    </submittedName>
</protein>
<reference evidence="2" key="1">
    <citation type="submission" date="2021-10" db="EMBL/GenBank/DDBJ databases">
        <authorList>
            <person name="Piombo E."/>
        </authorList>
    </citation>
    <scope>NUCLEOTIDE SEQUENCE</scope>
</reference>
<evidence type="ECO:0000313" key="3">
    <source>
        <dbReference type="Proteomes" id="UP000754883"/>
    </source>
</evidence>